<keyword evidence="4" id="KW-1185">Reference proteome</keyword>
<feature type="domain" description="Glycosyltransferase 2-like" evidence="2">
    <location>
        <begin position="272"/>
        <end position="406"/>
    </location>
</feature>
<sequence length="506" mass="56547">MTELDGQVLQQDEHERPAAAASETPPTPAPKALSPRKIAILDHANRFADARAGWRDRAAFFHGEDACYLRFLIPPGSRVLEIGCGLGDTLASLQPSYGVGIDFSEAQIALARSRHPDLTFVAGDAEDPATLAAVTGPFDAILVLDTIGSLDDCQQFIEQLHSLCTRETRLVIGYFSHLWYPLLKAAEAMGLRMPQPEQNVLSPADLRNLAQLADFDPVKSEQRVLSPLRLYGVGRFANRFLSVLPGLRALALRHYLVARSMRCVSDDVRSATVVIPARNERGNIEPAVQRIAEFCSDIEIIFIEGHSRDGTYEEMERVRAAFPDHDIKLMRQPGKGKADAVFTAFDAARGDVLMILDADLTMPPEQLPKFFEALRSGKGEFINGSRLVYPMDEGAMRFLNLIANKTFSYLFSWLLNQRYTDTLCGTKVLRRSDYLRLKAGKAYFGDFDPFGDFDLIFGASKLNLKTIDLPIRYAARSYGETQISRFRHGWMLLKMVVFAFFKIKAI</sequence>
<evidence type="ECO:0000313" key="4">
    <source>
        <dbReference type="Proteomes" id="UP000886476"/>
    </source>
</evidence>
<evidence type="ECO:0000259" key="2">
    <source>
        <dbReference type="Pfam" id="PF00535"/>
    </source>
</evidence>
<dbReference type="Pfam" id="PF00535">
    <property type="entry name" value="Glycos_transf_2"/>
    <property type="match status" value="1"/>
</dbReference>
<dbReference type="Proteomes" id="UP000886476">
    <property type="component" value="Unassembled WGS sequence"/>
</dbReference>
<dbReference type="InterPro" id="IPR050256">
    <property type="entry name" value="Glycosyltransferase_2"/>
</dbReference>
<reference evidence="3" key="1">
    <citation type="submission" date="2020-05" db="EMBL/GenBank/DDBJ databases">
        <title>Nod-independent and nitrogen-fixing Bradyrhizobium aeschynomene sp. nov. isolated from nodules of Aeschynomene indica.</title>
        <authorList>
            <person name="Zhang Z."/>
        </authorList>
    </citation>
    <scope>NUCLEOTIDE SEQUENCE</scope>
    <source>
        <strain evidence="3">83012</strain>
    </source>
</reference>
<protein>
    <submittedName>
        <fullName evidence="3">Glycosyltransferase</fullName>
    </submittedName>
</protein>
<accession>A0ABX2CJ52</accession>
<dbReference type="InterPro" id="IPR029044">
    <property type="entry name" value="Nucleotide-diphossugar_trans"/>
</dbReference>
<dbReference type="SUPFAM" id="SSF53335">
    <property type="entry name" value="S-adenosyl-L-methionine-dependent methyltransferases"/>
    <property type="match status" value="1"/>
</dbReference>
<dbReference type="EMBL" id="JABFDN010000008">
    <property type="protein sequence ID" value="NPU67785.1"/>
    <property type="molecule type" value="Genomic_DNA"/>
</dbReference>
<dbReference type="CDD" id="cd02440">
    <property type="entry name" value="AdoMet_MTases"/>
    <property type="match status" value="1"/>
</dbReference>
<dbReference type="InterPro" id="IPR001173">
    <property type="entry name" value="Glyco_trans_2-like"/>
</dbReference>
<dbReference type="RefSeq" id="WP_172112870.1">
    <property type="nucleotide sequence ID" value="NZ_JABFDN010000008.1"/>
</dbReference>
<comment type="caution">
    <text evidence="3">The sequence shown here is derived from an EMBL/GenBank/DDBJ whole genome shotgun (WGS) entry which is preliminary data.</text>
</comment>
<dbReference type="PANTHER" id="PTHR48090:SF7">
    <property type="entry name" value="RFBJ PROTEIN"/>
    <property type="match status" value="1"/>
</dbReference>
<evidence type="ECO:0000256" key="1">
    <source>
        <dbReference type="SAM" id="MobiDB-lite"/>
    </source>
</evidence>
<dbReference type="InterPro" id="IPR029063">
    <property type="entry name" value="SAM-dependent_MTases_sf"/>
</dbReference>
<proteinExistence type="predicted"/>
<feature type="region of interest" description="Disordered" evidence="1">
    <location>
        <begin position="1"/>
        <end position="33"/>
    </location>
</feature>
<dbReference type="Gene3D" id="3.90.550.10">
    <property type="entry name" value="Spore Coat Polysaccharide Biosynthesis Protein SpsA, Chain A"/>
    <property type="match status" value="1"/>
</dbReference>
<dbReference type="Pfam" id="PF13489">
    <property type="entry name" value="Methyltransf_23"/>
    <property type="match status" value="1"/>
</dbReference>
<dbReference type="SUPFAM" id="SSF53448">
    <property type="entry name" value="Nucleotide-diphospho-sugar transferases"/>
    <property type="match status" value="1"/>
</dbReference>
<gene>
    <name evidence="3" type="ORF">HL667_22465</name>
</gene>
<name>A0ABX2CJ52_9BRAD</name>
<evidence type="ECO:0000313" key="3">
    <source>
        <dbReference type="EMBL" id="NPU67785.1"/>
    </source>
</evidence>
<dbReference type="PANTHER" id="PTHR48090">
    <property type="entry name" value="UNDECAPRENYL-PHOSPHATE 4-DEOXY-4-FORMAMIDO-L-ARABINOSE TRANSFERASE-RELATED"/>
    <property type="match status" value="1"/>
</dbReference>
<organism evidence="3 4">
    <name type="scientific">Bradyrhizobium aeschynomenes</name>
    <dbReference type="NCBI Taxonomy" id="2734909"/>
    <lineage>
        <taxon>Bacteria</taxon>
        <taxon>Pseudomonadati</taxon>
        <taxon>Pseudomonadota</taxon>
        <taxon>Alphaproteobacteria</taxon>
        <taxon>Hyphomicrobiales</taxon>
        <taxon>Nitrobacteraceae</taxon>
        <taxon>Bradyrhizobium</taxon>
    </lineage>
</organism>
<dbReference type="CDD" id="cd04179">
    <property type="entry name" value="DPM_DPG-synthase_like"/>
    <property type="match status" value="1"/>
</dbReference>
<dbReference type="Gene3D" id="3.40.50.150">
    <property type="entry name" value="Vaccinia Virus protein VP39"/>
    <property type="match status" value="1"/>
</dbReference>